<dbReference type="SMART" id="SM00954">
    <property type="entry name" value="RelA_SpoT"/>
    <property type="match status" value="1"/>
</dbReference>
<dbReference type="EMBL" id="ML976992">
    <property type="protein sequence ID" value="KAF1956101.1"/>
    <property type="molecule type" value="Genomic_DNA"/>
</dbReference>
<dbReference type="Pfam" id="PF04607">
    <property type="entry name" value="RelA_SpoT"/>
    <property type="match status" value="1"/>
</dbReference>
<dbReference type="InterPro" id="IPR007685">
    <property type="entry name" value="RelA_SpoT"/>
</dbReference>
<dbReference type="Gene3D" id="3.30.460.10">
    <property type="entry name" value="Beta Polymerase, domain 2"/>
    <property type="match status" value="1"/>
</dbReference>
<organism evidence="2 3">
    <name type="scientific">Byssothecium circinans</name>
    <dbReference type="NCBI Taxonomy" id="147558"/>
    <lineage>
        <taxon>Eukaryota</taxon>
        <taxon>Fungi</taxon>
        <taxon>Dikarya</taxon>
        <taxon>Ascomycota</taxon>
        <taxon>Pezizomycotina</taxon>
        <taxon>Dothideomycetes</taxon>
        <taxon>Pleosporomycetidae</taxon>
        <taxon>Pleosporales</taxon>
        <taxon>Massarineae</taxon>
        <taxon>Massarinaceae</taxon>
        <taxon>Byssothecium</taxon>
    </lineage>
</organism>
<feature type="domain" description="RelA/SpoT" evidence="1">
    <location>
        <begin position="53"/>
        <end position="237"/>
    </location>
</feature>
<evidence type="ECO:0000313" key="2">
    <source>
        <dbReference type="EMBL" id="KAF1956101.1"/>
    </source>
</evidence>
<dbReference type="OrthoDB" id="4719016at2759"/>
<reference evidence="2" key="1">
    <citation type="journal article" date="2020" name="Stud. Mycol.">
        <title>101 Dothideomycetes genomes: a test case for predicting lifestyles and emergence of pathogens.</title>
        <authorList>
            <person name="Haridas S."/>
            <person name="Albert R."/>
            <person name="Binder M."/>
            <person name="Bloem J."/>
            <person name="Labutti K."/>
            <person name="Salamov A."/>
            <person name="Andreopoulos B."/>
            <person name="Baker S."/>
            <person name="Barry K."/>
            <person name="Bills G."/>
            <person name="Bluhm B."/>
            <person name="Cannon C."/>
            <person name="Castanera R."/>
            <person name="Culley D."/>
            <person name="Daum C."/>
            <person name="Ezra D."/>
            <person name="Gonzalez J."/>
            <person name="Henrissat B."/>
            <person name="Kuo A."/>
            <person name="Liang C."/>
            <person name="Lipzen A."/>
            <person name="Lutzoni F."/>
            <person name="Magnuson J."/>
            <person name="Mondo S."/>
            <person name="Nolan M."/>
            <person name="Ohm R."/>
            <person name="Pangilinan J."/>
            <person name="Park H.-J."/>
            <person name="Ramirez L."/>
            <person name="Alfaro M."/>
            <person name="Sun H."/>
            <person name="Tritt A."/>
            <person name="Yoshinaga Y."/>
            <person name="Zwiers L.-H."/>
            <person name="Turgeon B."/>
            <person name="Goodwin S."/>
            <person name="Spatafora J."/>
            <person name="Crous P."/>
            <person name="Grigoriev I."/>
        </authorList>
    </citation>
    <scope>NUCLEOTIDE SEQUENCE</scope>
    <source>
        <strain evidence="2">CBS 675.92</strain>
    </source>
</reference>
<evidence type="ECO:0000259" key="1">
    <source>
        <dbReference type="SMART" id="SM00954"/>
    </source>
</evidence>
<dbReference type="PANTHER" id="PTHR41773">
    <property type="entry name" value="GTP PYROPHOSPHATASE-RELATED"/>
    <property type="match status" value="1"/>
</dbReference>
<dbReference type="SUPFAM" id="SSF81301">
    <property type="entry name" value="Nucleotidyltransferase"/>
    <property type="match status" value="2"/>
</dbReference>
<protein>
    <recommendedName>
        <fullName evidence="1">RelA/SpoT domain-containing protein</fullName>
    </recommendedName>
</protein>
<gene>
    <name evidence="2" type="ORF">CC80DRAFT_492391</name>
</gene>
<keyword evidence="3" id="KW-1185">Reference proteome</keyword>
<name>A0A6A5TTW8_9PLEO</name>
<accession>A0A6A5TTW8</accession>
<evidence type="ECO:0000313" key="3">
    <source>
        <dbReference type="Proteomes" id="UP000800035"/>
    </source>
</evidence>
<dbReference type="Proteomes" id="UP000800035">
    <property type="component" value="Unassembled WGS sequence"/>
</dbReference>
<dbReference type="AlphaFoldDB" id="A0A6A5TTW8"/>
<dbReference type="GO" id="GO:0015969">
    <property type="term" value="P:guanosine tetraphosphate metabolic process"/>
    <property type="evidence" value="ECO:0007669"/>
    <property type="project" value="InterPro"/>
</dbReference>
<dbReference type="InterPro" id="IPR043519">
    <property type="entry name" value="NT_sf"/>
</dbReference>
<proteinExistence type="predicted"/>
<dbReference type="PANTHER" id="PTHR41773:SF1">
    <property type="entry name" value="RELA_SPOT DOMAIN-CONTAINING PROTEIN"/>
    <property type="match status" value="1"/>
</dbReference>
<sequence length="513" mass="59078">MHSTAEAAFNSFDAIEEFVEHYYKKTHYEALAQRVHDICKASLPEDLQALVTWRCKKRKSLRKKLRNMNAYRVREGRPPFQDPKEIEKSIFDLAAVRIALYVPQQKKEVIKAIDKWFPSVEWKGKRGKANHAYLCKRCGDQLEETECTMCRTKPDRHALDTVDEIALSGTDEIYNPVFAGYVADHARVRLSCEQARQPNRLSDWKEDHVVEIQVVSVLLHAWAQVEHDIIYKSIKAKAGVEERQILDSLNGFIISSELLLDQLYTRHKNRVESLKKEFSNRVALATFLDGYIGGVLSAEEKNTLELKMCHGLLKAVQKDSQQELHPILEELGFEEDNPITDLGMLGTRYSKLVEMASPFHLAKHMRLPFYIMEGVLSQVSVEAERAAQERAGDGAEPNSDEDRLYRCRVLLSSFVWIGRLSIEGYPSVVMETVRPANEEEWRAFEWPFNAPSRFNILVNGKTASEQDAKDMDILWGWFEKQKKDSFFSFVFRISRMGVIGSFPDDLALLRKRV</sequence>